<comment type="similarity">
    <text evidence="1">Belongs to the NmrA-type oxidoreductase family. Isoflavone reductase subfamily.</text>
</comment>
<sequence length="328" mass="36694">MTVIAVAGGTGGVGKTIVEKLLDSKFDIVVLSRSDFASQNIQNVQINYDNIPSMVRALERHNIHTIISAIGLVSDEASQSQLNLIEAAERSASTKRFIPSEYSFVQTTELLPIDPSIQYWLDAADRLKASGLQYTRVIPGFFMDYWGMPHVQTHLQPFTFGIDISSGTAAIPGDGTNMICMTYTYDMAVYLIKALDLDEWPEFSIIVGDEVTYNQILGMAEEFTGRHIARPYSRYTHNLIIISETGKKFKVTYDSLEQIKTGDVTVPPQPEGMGCSSDELKEVTALVSRLTVNNVFQLPGDRLNIRFQEVKPITMRQFLHNPWNRNSA</sequence>
<dbReference type="InterPro" id="IPR051609">
    <property type="entry name" value="NmrA/Isoflavone_reductase-like"/>
</dbReference>
<keyword evidence="6" id="KW-1185">Reference proteome</keyword>
<dbReference type="InterPro" id="IPR008030">
    <property type="entry name" value="NmrA-like"/>
</dbReference>
<dbReference type="SUPFAM" id="SSF51735">
    <property type="entry name" value="NAD(P)-binding Rossmann-fold domains"/>
    <property type="match status" value="1"/>
</dbReference>
<dbReference type="PANTHER" id="PTHR47706:SF4">
    <property type="entry name" value="NMRA-LIKE DOMAIN-CONTAINING PROTEIN"/>
    <property type="match status" value="1"/>
</dbReference>
<evidence type="ECO:0000256" key="3">
    <source>
        <dbReference type="ARBA" id="ARBA00023002"/>
    </source>
</evidence>
<evidence type="ECO:0000313" key="6">
    <source>
        <dbReference type="Proteomes" id="UP001154252"/>
    </source>
</evidence>
<dbReference type="Pfam" id="PF05368">
    <property type="entry name" value="NmrA"/>
    <property type="match status" value="1"/>
</dbReference>
<dbReference type="InterPro" id="IPR036291">
    <property type="entry name" value="NAD(P)-bd_dom_sf"/>
</dbReference>
<accession>A0A9W4KKY5</accession>
<evidence type="ECO:0000256" key="1">
    <source>
        <dbReference type="ARBA" id="ARBA00005725"/>
    </source>
</evidence>
<keyword evidence="3" id="KW-0560">Oxidoreductase</keyword>
<dbReference type="PANTHER" id="PTHR47706">
    <property type="entry name" value="NMRA-LIKE FAMILY PROTEIN"/>
    <property type="match status" value="1"/>
</dbReference>
<keyword evidence="2" id="KW-0521">NADP</keyword>
<dbReference type="Gene3D" id="3.90.25.10">
    <property type="entry name" value="UDP-galactose 4-epimerase, domain 1"/>
    <property type="match status" value="1"/>
</dbReference>
<evidence type="ECO:0000259" key="4">
    <source>
        <dbReference type="Pfam" id="PF05368"/>
    </source>
</evidence>
<reference evidence="5" key="1">
    <citation type="submission" date="2021-07" db="EMBL/GenBank/DDBJ databases">
        <authorList>
            <person name="Branca A.L. A."/>
        </authorList>
    </citation>
    <scope>NUCLEOTIDE SEQUENCE</scope>
</reference>
<feature type="domain" description="NmrA-like" evidence="4">
    <location>
        <begin position="3"/>
        <end position="230"/>
    </location>
</feature>
<dbReference type="AlphaFoldDB" id="A0A9W4KKY5"/>
<organism evidence="5 6">
    <name type="scientific">Penicillium egyptiacum</name>
    <dbReference type="NCBI Taxonomy" id="1303716"/>
    <lineage>
        <taxon>Eukaryota</taxon>
        <taxon>Fungi</taxon>
        <taxon>Dikarya</taxon>
        <taxon>Ascomycota</taxon>
        <taxon>Pezizomycotina</taxon>
        <taxon>Eurotiomycetes</taxon>
        <taxon>Eurotiomycetidae</taxon>
        <taxon>Eurotiales</taxon>
        <taxon>Aspergillaceae</taxon>
        <taxon>Penicillium</taxon>
    </lineage>
</organism>
<dbReference type="Proteomes" id="UP001154252">
    <property type="component" value="Unassembled WGS sequence"/>
</dbReference>
<proteinExistence type="inferred from homology"/>
<evidence type="ECO:0000256" key="2">
    <source>
        <dbReference type="ARBA" id="ARBA00022857"/>
    </source>
</evidence>
<dbReference type="OrthoDB" id="10000533at2759"/>
<comment type="caution">
    <text evidence="5">The sequence shown here is derived from an EMBL/GenBank/DDBJ whole genome shotgun (WGS) entry which is preliminary data.</text>
</comment>
<dbReference type="Gene3D" id="3.40.50.720">
    <property type="entry name" value="NAD(P)-binding Rossmann-like Domain"/>
    <property type="match status" value="1"/>
</dbReference>
<gene>
    <name evidence="5" type="ORF">PEGY_LOCUS9795</name>
</gene>
<dbReference type="EMBL" id="CAJVRC010000897">
    <property type="protein sequence ID" value="CAG8909008.1"/>
    <property type="molecule type" value="Genomic_DNA"/>
</dbReference>
<protein>
    <recommendedName>
        <fullName evidence="4">NmrA-like domain-containing protein</fullName>
    </recommendedName>
</protein>
<dbReference type="GO" id="GO:0016491">
    <property type="term" value="F:oxidoreductase activity"/>
    <property type="evidence" value="ECO:0007669"/>
    <property type="project" value="UniProtKB-KW"/>
</dbReference>
<evidence type="ECO:0000313" key="5">
    <source>
        <dbReference type="EMBL" id="CAG8909008.1"/>
    </source>
</evidence>
<name>A0A9W4KKY5_9EURO</name>